<reference evidence="1 2" key="1">
    <citation type="submission" date="2020-08" db="EMBL/GenBank/DDBJ databases">
        <title>Aphidius gifuensis genome sequencing and assembly.</title>
        <authorList>
            <person name="Du Z."/>
        </authorList>
    </citation>
    <scope>NUCLEOTIDE SEQUENCE [LARGE SCALE GENOMIC DNA]</scope>
    <source>
        <strain evidence="1">YNYX2018</strain>
        <tissue evidence="1">Adults</tissue>
    </source>
</reference>
<dbReference type="PANTHER" id="PTHR47018">
    <property type="entry name" value="CXC DOMAIN-CONTAINING PROTEIN-RELATED"/>
    <property type="match status" value="1"/>
</dbReference>
<dbReference type="AlphaFoldDB" id="A0A834Y796"/>
<organism evidence="1 2">
    <name type="scientific">Aphidius gifuensis</name>
    <name type="common">Parasitoid wasp</name>
    <dbReference type="NCBI Taxonomy" id="684658"/>
    <lineage>
        <taxon>Eukaryota</taxon>
        <taxon>Metazoa</taxon>
        <taxon>Ecdysozoa</taxon>
        <taxon>Arthropoda</taxon>
        <taxon>Hexapoda</taxon>
        <taxon>Insecta</taxon>
        <taxon>Pterygota</taxon>
        <taxon>Neoptera</taxon>
        <taxon>Endopterygota</taxon>
        <taxon>Hymenoptera</taxon>
        <taxon>Apocrita</taxon>
        <taxon>Ichneumonoidea</taxon>
        <taxon>Braconidae</taxon>
        <taxon>Aphidiinae</taxon>
        <taxon>Aphidius</taxon>
    </lineage>
</organism>
<dbReference type="PANTHER" id="PTHR47018:SF3">
    <property type="entry name" value="MYCBP-ASSOCIATED PROTEIN"/>
    <property type="match status" value="1"/>
</dbReference>
<name>A0A834Y796_APHGI</name>
<accession>A0A834Y796</accession>
<gene>
    <name evidence="1" type="ORF">HCN44_010405</name>
</gene>
<dbReference type="Proteomes" id="UP000639338">
    <property type="component" value="Unassembled WGS sequence"/>
</dbReference>
<evidence type="ECO:0000313" key="1">
    <source>
        <dbReference type="EMBL" id="KAF7998468.1"/>
    </source>
</evidence>
<keyword evidence="2" id="KW-1185">Reference proteome</keyword>
<dbReference type="EMBL" id="JACMRX010000001">
    <property type="protein sequence ID" value="KAF7998468.1"/>
    <property type="molecule type" value="Genomic_DNA"/>
</dbReference>
<sequence>MEDHKCAICDEIHYQSKDNKRPKKVNKAPVGASMKNTLIKKSKNKNDGKWEKWQNEDIYIHENCRALYYKDPRKMSLSSAEVPSDTSTTTFSIFDSSTDDEHDNDFDFKVSCIFCAKKWSSQEGQIVQRSYQNKRILDVVQTCHESSIVKIRVCPSYYHLRLYEASVLLDPPKLIINEAYSQYVFDNTDHNVITIDGESKKLSKMPPSSQIASVNEIPDVNLPIDCKGNIDKITFEDTNKLNLGNSDYLPLHYTTYLWLKHLNFSGIPSWHGFLEKMYGEEISHSTSRVMCLPFINHKATEYLSIHTALTYSIQQAKKNNQIIVFVTFDLPLYKIARDICTSLQDTDLKYVYVRLGGFHMLMSYLGGIGNIMEGSGLSELWSTVYAPKSVKHLLAGHAFTRSVRANILTYTALGHLICEQIDKDKVKELKDYLNELFNDIDQDPYNGPYIGDCNSDDNICKMNEKFIQELKRLKYYGPTAKLWIQYFECITIMLQYIEAERTGNWMLYLQSVKKMLPLFHASGHFLYARCAQLYLQDMASLEKNMTVEEYNKFTRDGYFTVHRTDKCFNAVWTDMSIEQTLNRFFGTDLVHGRGVTDSVISRYLGAMPTCYMIMENLEDFCNVKTQNSEQHIQLLKARIKLDNDHLEIFKSWFTKHDSLIQRTSIVSLSTGVMGGSEINCYEAIKKGEENMVNMIGENSKTFSFNRLMLVKNLASAKKRAHLSGKHESVDPLEFFRVISSSLQKLPASGLKNILKHELSPYPLSLFNKKGFMRQCDQNIYDIIKKTYNFVDNFVHDLTIILDGDFLLDAVSSWPQCRTFKIICDLYLDYIKKKFNSQIEMKRLYIVFHLYHNEVCGVKSYNQLRQSEKSIAADFDLDYDALCSMTKKQFLSNVCNKQKFVLMLQEYLKNTANVRMVDEDCTEAIVKEAVQLATQYSNPVGVVTNNVEPLLLLITQCPTSLRRYIYYCKYNHEGKPMEINPIYLFDDCRSFILFCHVFGGCESTSDTVQLFYKPNSSVFNICEATERIFVCLYNTGKTQSSIDELRYTQFTKLQHNPSVEQRLASLPPSKSAAHEHGKRVYYQMQTWLGNSLELVQWGWKRYQMTLIPIMTDEPPAPEQLCEMISCGCTMKCQTTKCKCKKTGLPCSTRCKGCQGIGCANASNNCNIFLTDRNETNEHLEEDEERDNVTVTDEELWVTDKSDVYGEIRSDNETNQKQRSCFQLRWSDNYYEDDNIYDEQDIGFINF</sequence>
<evidence type="ECO:0008006" key="3">
    <source>
        <dbReference type="Google" id="ProtNLM"/>
    </source>
</evidence>
<evidence type="ECO:0000313" key="2">
    <source>
        <dbReference type="Proteomes" id="UP000639338"/>
    </source>
</evidence>
<dbReference type="OrthoDB" id="7699940at2759"/>
<protein>
    <recommendedName>
        <fullName evidence="3">Tesmin/TSO1-like CXC domain-containing protein</fullName>
    </recommendedName>
</protein>
<proteinExistence type="predicted"/>
<comment type="caution">
    <text evidence="1">The sequence shown here is derived from an EMBL/GenBank/DDBJ whole genome shotgun (WGS) entry which is preliminary data.</text>
</comment>